<organism evidence="3 4">
    <name type="scientific">Bacillus norwichensis</name>
    <dbReference type="NCBI Taxonomy" id="2762217"/>
    <lineage>
        <taxon>Bacteria</taxon>
        <taxon>Bacillati</taxon>
        <taxon>Bacillota</taxon>
        <taxon>Bacilli</taxon>
        <taxon>Bacillales</taxon>
        <taxon>Bacillaceae</taxon>
        <taxon>Bacillus</taxon>
    </lineage>
</organism>
<gene>
    <name evidence="3" type="ORF">H9631_19635</name>
</gene>
<dbReference type="InterPro" id="IPR033113">
    <property type="entry name" value="PLA2_histidine"/>
</dbReference>
<evidence type="ECO:0000256" key="2">
    <source>
        <dbReference type="ARBA" id="ARBA00022525"/>
    </source>
</evidence>
<dbReference type="Proteomes" id="UP000648182">
    <property type="component" value="Unassembled WGS sequence"/>
</dbReference>
<dbReference type="SUPFAM" id="SSF48619">
    <property type="entry name" value="Phospholipase A2, PLA2"/>
    <property type="match status" value="1"/>
</dbReference>
<evidence type="ECO:0000313" key="3">
    <source>
        <dbReference type="EMBL" id="MBD8007280.1"/>
    </source>
</evidence>
<dbReference type="Gene3D" id="1.20.90.10">
    <property type="entry name" value="Phospholipase A2 domain"/>
    <property type="match status" value="1"/>
</dbReference>
<name>A0ABR8VR87_9BACI</name>
<dbReference type="PROSITE" id="PS00118">
    <property type="entry name" value="PA2_HIS"/>
    <property type="match status" value="1"/>
</dbReference>
<keyword evidence="2" id="KW-0964">Secreted</keyword>
<protein>
    <submittedName>
        <fullName evidence="3">Phospholipase</fullName>
    </submittedName>
</protein>
<reference evidence="3 4" key="1">
    <citation type="submission" date="2020-08" db="EMBL/GenBank/DDBJ databases">
        <title>A Genomic Blueprint of the Chicken Gut Microbiome.</title>
        <authorList>
            <person name="Gilroy R."/>
            <person name="Ravi A."/>
            <person name="Getino M."/>
            <person name="Pursley I."/>
            <person name="Horton D.L."/>
            <person name="Alikhan N.-F."/>
            <person name="Baker D."/>
            <person name="Gharbi K."/>
            <person name="Hall N."/>
            <person name="Watson M."/>
            <person name="Adriaenssens E.M."/>
            <person name="Foster-Nyarko E."/>
            <person name="Jarju S."/>
            <person name="Secka A."/>
            <person name="Antonio M."/>
            <person name="Oren A."/>
            <person name="Chaudhuri R."/>
            <person name="La Ragione R.M."/>
            <person name="Hildebrand F."/>
            <person name="Pallen M.J."/>
        </authorList>
    </citation>
    <scope>NUCLEOTIDE SEQUENCE [LARGE SCALE GENOMIC DNA]</scope>
    <source>
        <strain evidence="3 4">Sa1BUA2</strain>
    </source>
</reference>
<evidence type="ECO:0000313" key="4">
    <source>
        <dbReference type="Proteomes" id="UP000648182"/>
    </source>
</evidence>
<evidence type="ECO:0000256" key="1">
    <source>
        <dbReference type="ARBA" id="ARBA00004613"/>
    </source>
</evidence>
<accession>A0ABR8VR87</accession>
<sequence length="93" mass="10553">MARIRRKKRGLCLFPGYNWCGPGCSGPRSPINDVDACCMGHDLCLKRGIHPCICDERFIQCLFTKRDPNTQKGRIATMLDTDFRGFATIFIAR</sequence>
<comment type="subcellular location">
    <subcellularLocation>
        <location evidence="1">Secreted</location>
    </subcellularLocation>
</comment>
<dbReference type="RefSeq" id="WP_191815809.1">
    <property type="nucleotide sequence ID" value="NZ_JACSPV010000052.1"/>
</dbReference>
<comment type="caution">
    <text evidence="3">The sequence shown here is derived from an EMBL/GenBank/DDBJ whole genome shotgun (WGS) entry which is preliminary data.</text>
</comment>
<dbReference type="EMBL" id="JACSPV010000052">
    <property type="protein sequence ID" value="MBD8007280.1"/>
    <property type="molecule type" value="Genomic_DNA"/>
</dbReference>
<dbReference type="InterPro" id="IPR036444">
    <property type="entry name" value="PLipase_A2_dom_sf"/>
</dbReference>
<keyword evidence="4" id="KW-1185">Reference proteome</keyword>
<proteinExistence type="predicted"/>